<dbReference type="AlphaFoldDB" id="A0AAV5W0P7"/>
<comment type="caution">
    <text evidence="2">The sequence shown here is derived from an EMBL/GenBank/DDBJ whole genome shotgun (WGS) entry which is preliminary data.</text>
</comment>
<organism evidence="2 3">
    <name type="scientific">Pristionchus fissidentatus</name>
    <dbReference type="NCBI Taxonomy" id="1538716"/>
    <lineage>
        <taxon>Eukaryota</taxon>
        <taxon>Metazoa</taxon>
        <taxon>Ecdysozoa</taxon>
        <taxon>Nematoda</taxon>
        <taxon>Chromadorea</taxon>
        <taxon>Rhabditida</taxon>
        <taxon>Rhabditina</taxon>
        <taxon>Diplogasteromorpha</taxon>
        <taxon>Diplogasteroidea</taxon>
        <taxon>Neodiplogasteridae</taxon>
        <taxon>Pristionchus</taxon>
    </lineage>
</organism>
<feature type="non-terminal residue" evidence="2">
    <location>
        <position position="1"/>
    </location>
</feature>
<dbReference type="InterPro" id="IPR041588">
    <property type="entry name" value="Integrase_H2C2"/>
</dbReference>
<dbReference type="Pfam" id="PF17921">
    <property type="entry name" value="Integrase_H2C2"/>
    <property type="match status" value="1"/>
</dbReference>
<sequence length="714" mass="82086">FAQAAMGGRIEVPRFDGDFARFGEFVELFESLFGGLDEVSRLGMLMSSLDKEPKRLISGLRQVDRNYRTAMVILKKEYDKPHLLRLSLLTRLRLLPDCDPEGRRLRETYLTINELIYHLAPEGETDGSEILSNIILSKLPPSLQTRIIIQSNHSNRTFGMFDILSCVSDEVERERIEDAIRRGHSRPARAAIVPPSTTTITTKVSTTSTSTVTESKKTLGIKDSPKEDDESRCLQLFKDLIRFDMEERRFYCDLPFKVDPSELPSNFGLAFRRLQTNIKNLVNSPRPNRLEQYHKIFMEQLEKNIIEDVPANEYFKTDKVHYLAHHAVVKESSNTTKVRPVLDKLPVFIENRVKKICEMSPSTVFKHIDGERNPADCGSRGITAEELSKHPLWWSGPQFWKEPEDKWPQKIVSSAPVEVSNALVAKRTVKETQYAPLVDTNRFSRWNRLLRTMMFVLIFLTRFSKEFKKKFGSTRTSLLIWSEVFLFRQVQQEFPPSPATQRQLRLFVCPSTGLWRCRGRIANASLPEETKNPIYLPRESRINRLYILFIHESLNHAGNEHTLVRCRENVWIPQCRTAVRSTLLECRACKRRKAVPFGLPEFPSLPSSRTTVPAYPFERIGMDFAGPLKCKIADGVVKVWILLITCLSTRAVYLDVVPDDELDRGQWKLAEVIDSRDDYTRSATVRLASGSTLSRPISKLYGMELRREETAPSD</sequence>
<feature type="non-terminal residue" evidence="2">
    <location>
        <position position="714"/>
    </location>
</feature>
<evidence type="ECO:0000313" key="2">
    <source>
        <dbReference type="EMBL" id="GMT24263.1"/>
    </source>
</evidence>
<evidence type="ECO:0000313" key="3">
    <source>
        <dbReference type="Proteomes" id="UP001432322"/>
    </source>
</evidence>
<feature type="domain" description="Integrase zinc-binding" evidence="1">
    <location>
        <begin position="549"/>
        <end position="594"/>
    </location>
</feature>
<dbReference type="Gene3D" id="3.30.420.10">
    <property type="entry name" value="Ribonuclease H-like superfamily/Ribonuclease H"/>
    <property type="match status" value="1"/>
</dbReference>
<reference evidence="2" key="1">
    <citation type="submission" date="2023-10" db="EMBL/GenBank/DDBJ databases">
        <title>Genome assembly of Pristionchus species.</title>
        <authorList>
            <person name="Yoshida K."/>
            <person name="Sommer R.J."/>
        </authorList>
    </citation>
    <scope>NUCLEOTIDE SEQUENCE</scope>
    <source>
        <strain evidence="2">RS5133</strain>
    </source>
</reference>
<protein>
    <recommendedName>
        <fullName evidence="1">Integrase zinc-binding domain-containing protein</fullName>
    </recommendedName>
</protein>
<gene>
    <name evidence="2" type="ORF">PFISCL1PPCAC_15560</name>
</gene>
<name>A0AAV5W0P7_9BILA</name>
<dbReference type="InterPro" id="IPR005312">
    <property type="entry name" value="DUF1759"/>
</dbReference>
<dbReference type="PANTHER" id="PTHR47331">
    <property type="entry name" value="PHD-TYPE DOMAIN-CONTAINING PROTEIN"/>
    <property type="match status" value="1"/>
</dbReference>
<dbReference type="Proteomes" id="UP001432322">
    <property type="component" value="Unassembled WGS sequence"/>
</dbReference>
<accession>A0AAV5W0P7</accession>
<keyword evidence="3" id="KW-1185">Reference proteome</keyword>
<evidence type="ECO:0000259" key="1">
    <source>
        <dbReference type="Pfam" id="PF17921"/>
    </source>
</evidence>
<dbReference type="Pfam" id="PF03564">
    <property type="entry name" value="DUF1759"/>
    <property type="match status" value="1"/>
</dbReference>
<dbReference type="GO" id="GO:0003676">
    <property type="term" value="F:nucleic acid binding"/>
    <property type="evidence" value="ECO:0007669"/>
    <property type="project" value="InterPro"/>
</dbReference>
<dbReference type="InterPro" id="IPR036397">
    <property type="entry name" value="RNaseH_sf"/>
</dbReference>
<dbReference type="EMBL" id="BTSY01000004">
    <property type="protein sequence ID" value="GMT24263.1"/>
    <property type="molecule type" value="Genomic_DNA"/>
</dbReference>
<proteinExistence type="predicted"/>